<dbReference type="AlphaFoldDB" id="N6VWV9"/>
<comment type="caution">
    <text evidence="4">The sequence shown here is derived from an EMBL/GenBank/DDBJ whole genome shotgun (WGS) entry which is preliminary data.</text>
</comment>
<feature type="non-terminal residue" evidence="4">
    <location>
        <position position="209"/>
    </location>
</feature>
<dbReference type="PROSITE" id="PS50885">
    <property type="entry name" value="HAMP"/>
    <property type="match status" value="1"/>
</dbReference>
<feature type="domain" description="HAMP" evidence="3">
    <location>
        <begin position="120"/>
        <end position="166"/>
    </location>
</feature>
<name>N6VWV9_9EURY</name>
<reference evidence="4 5" key="1">
    <citation type="journal article" date="2013" name="Genome Announc.">
        <title>Draft Genome Sequence of a Highly Flagellated, Fast-Swimming Archaeon, Methanocaldococcus villosus Strain KIN24-T80 (DSM 22612).</title>
        <authorList>
            <person name="Thennarasu S."/>
            <person name="Polireddy D."/>
            <person name="Antony A."/>
            <person name="Yada M.R."/>
            <person name="Algarawi S."/>
            <person name="Sivakumar N."/>
        </authorList>
    </citation>
    <scope>NUCLEOTIDE SEQUENCE [LARGE SCALE GENOMIC DNA]</scope>
    <source>
        <strain evidence="4 5">KIN24-T80</strain>
    </source>
</reference>
<feature type="coiled-coil region" evidence="1">
    <location>
        <begin position="158"/>
        <end position="202"/>
    </location>
</feature>
<gene>
    <name evidence="4" type="ORF">J422_07127</name>
</gene>
<evidence type="ECO:0000313" key="5">
    <source>
        <dbReference type="Proteomes" id="UP000053695"/>
    </source>
</evidence>
<evidence type="ECO:0000256" key="1">
    <source>
        <dbReference type="SAM" id="Coils"/>
    </source>
</evidence>
<keyword evidence="2" id="KW-0472">Membrane</keyword>
<dbReference type="GO" id="GO:0016020">
    <property type="term" value="C:membrane"/>
    <property type="evidence" value="ECO:0007669"/>
    <property type="project" value="InterPro"/>
</dbReference>
<evidence type="ECO:0000313" key="4">
    <source>
        <dbReference type="EMBL" id="ENN95577.1"/>
    </source>
</evidence>
<dbReference type="GO" id="GO:0007165">
    <property type="term" value="P:signal transduction"/>
    <property type="evidence" value="ECO:0007669"/>
    <property type="project" value="InterPro"/>
</dbReference>
<protein>
    <submittedName>
        <fullName evidence="4">Methyl-accepting chemotaxis sensory transducer</fullName>
    </submittedName>
</protein>
<sequence length="209" mass="23900">MNIDSRVILSMPIVGYIVIVLIFSIFISKAISDIIFLNTVSIIFGIFCFIIIKKLLITKLLYIEKISNEISRGNVNIEIKFKKSNDILDNIIYNLYNIKEFIIKKDKIYENNMSEIENFLNEIYRVMKAISNGSLTERISKQKGNKLEKLRVVINNALDSLSRLIGDLIEDVKKLNSEIHRAEEEVNRIKETSEQIADAANQVAVAATD</sequence>
<evidence type="ECO:0000259" key="3">
    <source>
        <dbReference type="PROSITE" id="PS50885"/>
    </source>
</evidence>
<evidence type="ECO:0000256" key="2">
    <source>
        <dbReference type="SAM" id="Phobius"/>
    </source>
</evidence>
<feature type="transmembrane region" description="Helical" evidence="2">
    <location>
        <begin position="34"/>
        <end position="52"/>
    </location>
</feature>
<feature type="transmembrane region" description="Helical" evidence="2">
    <location>
        <begin position="7"/>
        <end position="28"/>
    </location>
</feature>
<keyword evidence="5" id="KW-1185">Reference proteome</keyword>
<organism evidence="4 5">
    <name type="scientific">Methanocaldococcus villosus KIN24-T80</name>
    <dbReference type="NCBI Taxonomy" id="1069083"/>
    <lineage>
        <taxon>Archaea</taxon>
        <taxon>Methanobacteriati</taxon>
        <taxon>Methanobacteriota</taxon>
        <taxon>Methanomada group</taxon>
        <taxon>Methanococci</taxon>
        <taxon>Methanococcales</taxon>
        <taxon>Methanocaldococcaceae</taxon>
        <taxon>Methanocaldococcus</taxon>
    </lineage>
</organism>
<dbReference type="Proteomes" id="UP000053695">
    <property type="component" value="Unassembled WGS sequence"/>
</dbReference>
<dbReference type="Gene3D" id="1.10.287.950">
    <property type="entry name" value="Methyl-accepting chemotaxis protein"/>
    <property type="match status" value="1"/>
</dbReference>
<keyword evidence="2" id="KW-1133">Transmembrane helix</keyword>
<proteinExistence type="predicted"/>
<keyword evidence="2" id="KW-0812">Transmembrane</keyword>
<dbReference type="STRING" id="1069083.GCA_000371805_01211"/>
<keyword evidence="1" id="KW-0175">Coiled coil</keyword>
<dbReference type="InterPro" id="IPR003660">
    <property type="entry name" value="HAMP_dom"/>
</dbReference>
<dbReference type="EMBL" id="APMM01000074">
    <property type="protein sequence ID" value="ENN95577.1"/>
    <property type="molecule type" value="Genomic_DNA"/>
</dbReference>
<accession>N6VWV9</accession>